<organism evidence="1 2">
    <name type="scientific">Macleaya cordata</name>
    <name type="common">Five-seeded plume-poppy</name>
    <name type="synonym">Bocconia cordata</name>
    <dbReference type="NCBI Taxonomy" id="56857"/>
    <lineage>
        <taxon>Eukaryota</taxon>
        <taxon>Viridiplantae</taxon>
        <taxon>Streptophyta</taxon>
        <taxon>Embryophyta</taxon>
        <taxon>Tracheophyta</taxon>
        <taxon>Spermatophyta</taxon>
        <taxon>Magnoliopsida</taxon>
        <taxon>Ranunculales</taxon>
        <taxon>Papaveraceae</taxon>
        <taxon>Papaveroideae</taxon>
        <taxon>Macleaya</taxon>
    </lineage>
</organism>
<dbReference type="Proteomes" id="UP000195402">
    <property type="component" value="Unassembled WGS sequence"/>
</dbReference>
<keyword evidence="2" id="KW-1185">Reference proteome</keyword>
<dbReference type="EMBL" id="MVGT01002801">
    <property type="protein sequence ID" value="OVA06506.1"/>
    <property type="molecule type" value="Genomic_DNA"/>
</dbReference>
<proteinExistence type="predicted"/>
<name>A0A200Q7P7_MACCD</name>
<sequence length="105" mass="11765">MRRGRSSDHDDGLVEDQVSDRDAVSNFFQPWDVDETGPALLMPDLNLDLSLSTIPYSPNYSNNLSSCIEVEAAHDHHHQQQVVESKLAGRDRNPGFAPQLIPLRL</sequence>
<dbReference type="InParanoid" id="A0A200Q7P7"/>
<evidence type="ECO:0000313" key="1">
    <source>
        <dbReference type="EMBL" id="OVA06506.1"/>
    </source>
</evidence>
<reference evidence="1 2" key="1">
    <citation type="journal article" date="2017" name="Mol. Plant">
        <title>The Genome of Medicinal Plant Macleaya cordata Provides New Insights into Benzylisoquinoline Alkaloids Metabolism.</title>
        <authorList>
            <person name="Liu X."/>
            <person name="Liu Y."/>
            <person name="Huang P."/>
            <person name="Ma Y."/>
            <person name="Qing Z."/>
            <person name="Tang Q."/>
            <person name="Cao H."/>
            <person name="Cheng P."/>
            <person name="Zheng Y."/>
            <person name="Yuan Z."/>
            <person name="Zhou Y."/>
            <person name="Liu J."/>
            <person name="Tang Z."/>
            <person name="Zhuo Y."/>
            <person name="Zhang Y."/>
            <person name="Yu L."/>
            <person name="Huang J."/>
            <person name="Yang P."/>
            <person name="Peng Q."/>
            <person name="Zhang J."/>
            <person name="Jiang W."/>
            <person name="Zhang Z."/>
            <person name="Lin K."/>
            <person name="Ro D.K."/>
            <person name="Chen X."/>
            <person name="Xiong X."/>
            <person name="Shang Y."/>
            <person name="Huang S."/>
            <person name="Zeng J."/>
        </authorList>
    </citation>
    <scope>NUCLEOTIDE SEQUENCE [LARGE SCALE GENOMIC DNA]</scope>
    <source>
        <strain evidence="2">cv. BLH2017</strain>
        <tissue evidence="1">Root</tissue>
    </source>
</reference>
<gene>
    <name evidence="1" type="ORF">BVC80_479g110</name>
</gene>
<dbReference type="AlphaFoldDB" id="A0A200Q7P7"/>
<accession>A0A200Q7P7</accession>
<comment type="caution">
    <text evidence="1">The sequence shown here is derived from an EMBL/GenBank/DDBJ whole genome shotgun (WGS) entry which is preliminary data.</text>
</comment>
<evidence type="ECO:0000313" key="2">
    <source>
        <dbReference type="Proteomes" id="UP000195402"/>
    </source>
</evidence>
<protein>
    <submittedName>
        <fullName evidence="1">Uncharacterized protein</fullName>
    </submittedName>
</protein>